<dbReference type="PRINTS" id="PR00040">
    <property type="entry name" value="HTHMERR"/>
</dbReference>
<keyword evidence="5" id="KW-1185">Reference proteome</keyword>
<dbReference type="PANTHER" id="PTHR30204:SF98">
    <property type="entry name" value="HTH-TYPE TRANSCRIPTIONAL REGULATOR ADHR"/>
    <property type="match status" value="1"/>
</dbReference>
<name>A0A5C8HSB8_9MICO</name>
<proteinExistence type="predicted"/>
<dbReference type="InterPro" id="IPR047057">
    <property type="entry name" value="MerR_fam"/>
</dbReference>
<feature type="domain" description="HTH merR-type" evidence="3">
    <location>
        <begin position="1"/>
        <end position="70"/>
    </location>
</feature>
<gene>
    <name evidence="4" type="ORF">FVP60_04465</name>
</gene>
<keyword evidence="1" id="KW-0238">DNA-binding</keyword>
<comment type="caution">
    <text evidence="4">The sequence shown here is derived from an EMBL/GenBank/DDBJ whole genome shotgun (WGS) entry which is preliminary data.</text>
</comment>
<evidence type="ECO:0000313" key="5">
    <source>
        <dbReference type="Proteomes" id="UP000321196"/>
    </source>
</evidence>
<feature type="region of interest" description="Disordered" evidence="2">
    <location>
        <begin position="202"/>
        <end position="239"/>
    </location>
</feature>
<dbReference type="Gene3D" id="1.10.1660.10">
    <property type="match status" value="1"/>
</dbReference>
<dbReference type="GO" id="GO:0003700">
    <property type="term" value="F:DNA-binding transcription factor activity"/>
    <property type="evidence" value="ECO:0007669"/>
    <property type="project" value="InterPro"/>
</dbReference>
<feature type="compositionally biased region" description="Pro residues" evidence="2">
    <location>
        <begin position="208"/>
        <end position="220"/>
    </location>
</feature>
<dbReference type="PROSITE" id="PS50937">
    <property type="entry name" value="HTH_MERR_2"/>
    <property type="match status" value="1"/>
</dbReference>
<evidence type="ECO:0000259" key="3">
    <source>
        <dbReference type="PROSITE" id="PS50937"/>
    </source>
</evidence>
<organism evidence="4 5">
    <name type="scientific">Microbacterium mitrae</name>
    <dbReference type="NCBI Taxonomy" id="664640"/>
    <lineage>
        <taxon>Bacteria</taxon>
        <taxon>Bacillati</taxon>
        <taxon>Actinomycetota</taxon>
        <taxon>Actinomycetes</taxon>
        <taxon>Micrococcales</taxon>
        <taxon>Microbacteriaceae</taxon>
        <taxon>Microbacterium</taxon>
    </lineage>
</organism>
<sequence length="239" mass="25797">MQLSALSEVTGVSIATIKFYLREGVLPRGVHVNATRAEYSEDHVKRIRLISALTEVRSLPMSQVKEILQLVDAPLPDPSETLSRAIGALPPYVDDAPDGEYPRAREALSALDYIYDTRSAGVKQLNSAIQAVKDANLFWEPEDIAFYGQIAMTMAQRELQPLATMNPKDIVSFAVMGTAMYEPVILALRRLAHQTLNIRMMQQRGAPGGPPGGPGAPGVPRPSGTTQAPVPPPAEASAD</sequence>
<dbReference type="AlphaFoldDB" id="A0A5C8HSB8"/>
<dbReference type="OrthoDB" id="5242095at2"/>
<dbReference type="PANTHER" id="PTHR30204">
    <property type="entry name" value="REDOX-CYCLING DRUG-SENSING TRANSCRIPTIONAL ACTIVATOR SOXR"/>
    <property type="match status" value="1"/>
</dbReference>
<evidence type="ECO:0000256" key="1">
    <source>
        <dbReference type="ARBA" id="ARBA00023125"/>
    </source>
</evidence>
<dbReference type="RefSeq" id="WP_147825028.1">
    <property type="nucleotide sequence ID" value="NZ_BAAARG010000001.1"/>
</dbReference>
<reference evidence="4 5" key="1">
    <citation type="submission" date="2019-08" db="EMBL/GenBank/DDBJ databases">
        <authorList>
            <person name="Dong K."/>
        </authorList>
    </citation>
    <scope>NUCLEOTIDE SEQUENCE [LARGE SCALE GENOMIC DNA]</scope>
    <source>
        <strain evidence="4 5">M4-8</strain>
    </source>
</reference>
<accession>A0A5C8HSB8</accession>
<dbReference type="SUPFAM" id="SSF46955">
    <property type="entry name" value="Putative DNA-binding domain"/>
    <property type="match status" value="1"/>
</dbReference>
<evidence type="ECO:0000256" key="2">
    <source>
        <dbReference type="SAM" id="MobiDB-lite"/>
    </source>
</evidence>
<dbReference type="InterPro" id="IPR000551">
    <property type="entry name" value="MerR-type_HTH_dom"/>
</dbReference>
<protein>
    <submittedName>
        <fullName evidence="4">MerR family transcriptional regulator</fullName>
    </submittedName>
</protein>
<dbReference type="SMART" id="SM00422">
    <property type="entry name" value="HTH_MERR"/>
    <property type="match status" value="1"/>
</dbReference>
<feature type="compositionally biased region" description="Pro residues" evidence="2">
    <location>
        <begin position="229"/>
        <end position="239"/>
    </location>
</feature>
<dbReference type="Proteomes" id="UP000321196">
    <property type="component" value="Unassembled WGS sequence"/>
</dbReference>
<dbReference type="GO" id="GO:0003677">
    <property type="term" value="F:DNA binding"/>
    <property type="evidence" value="ECO:0007669"/>
    <property type="project" value="UniProtKB-KW"/>
</dbReference>
<dbReference type="Pfam" id="PF13411">
    <property type="entry name" value="MerR_1"/>
    <property type="match status" value="1"/>
</dbReference>
<evidence type="ECO:0000313" key="4">
    <source>
        <dbReference type="EMBL" id="TXK06219.1"/>
    </source>
</evidence>
<dbReference type="InterPro" id="IPR009061">
    <property type="entry name" value="DNA-bd_dom_put_sf"/>
</dbReference>
<dbReference type="EMBL" id="VRSW01000001">
    <property type="protein sequence ID" value="TXK06219.1"/>
    <property type="molecule type" value="Genomic_DNA"/>
</dbReference>